<gene>
    <name evidence="8" type="ORF">PRZ48_010273</name>
</gene>
<evidence type="ECO:0000256" key="5">
    <source>
        <dbReference type="ARBA" id="ARBA00023239"/>
    </source>
</evidence>
<dbReference type="Pfam" id="PF14031">
    <property type="entry name" value="D-ser_dehydrat"/>
    <property type="match status" value="1"/>
</dbReference>
<comment type="subunit">
    <text evidence="3">Monomer.</text>
</comment>
<evidence type="ECO:0008006" key="10">
    <source>
        <dbReference type="Google" id="ProtNLM"/>
    </source>
</evidence>
<reference evidence="8 9" key="1">
    <citation type="journal article" date="2023" name="G3 (Bethesda)">
        <title>A chromosome-level genome assembly of Zasmidium syzygii isolated from banana leaves.</title>
        <authorList>
            <person name="van Westerhoven A.C."/>
            <person name="Mehrabi R."/>
            <person name="Talebi R."/>
            <person name="Steentjes M.B.F."/>
            <person name="Corcolon B."/>
            <person name="Chong P.A."/>
            <person name="Kema G.H.J."/>
            <person name="Seidl M.F."/>
        </authorList>
    </citation>
    <scope>NUCLEOTIDE SEQUENCE [LARGE SCALE GENOMIC DNA]</scope>
    <source>
        <strain evidence="8 9">P124</strain>
    </source>
</reference>
<dbReference type="InterPro" id="IPR011032">
    <property type="entry name" value="GroES-like_sf"/>
</dbReference>
<feature type="domain" description="D-serine dehydratase-like" evidence="7">
    <location>
        <begin position="514"/>
        <end position="614"/>
    </location>
</feature>
<dbReference type="InterPro" id="IPR047122">
    <property type="entry name" value="Trans-enoyl_RdTase-like"/>
</dbReference>
<dbReference type="Gene3D" id="3.40.50.720">
    <property type="entry name" value="NAD(P)-binding Rossmann-like Domain"/>
    <property type="match status" value="1"/>
</dbReference>
<organism evidence="8 9">
    <name type="scientific">Zasmidium cellare</name>
    <name type="common">Wine cellar mold</name>
    <name type="synonym">Racodium cellare</name>
    <dbReference type="NCBI Taxonomy" id="395010"/>
    <lineage>
        <taxon>Eukaryota</taxon>
        <taxon>Fungi</taxon>
        <taxon>Dikarya</taxon>
        <taxon>Ascomycota</taxon>
        <taxon>Pezizomycotina</taxon>
        <taxon>Dothideomycetes</taxon>
        <taxon>Dothideomycetidae</taxon>
        <taxon>Mycosphaerellales</taxon>
        <taxon>Mycosphaerellaceae</taxon>
        <taxon>Zasmidium</taxon>
    </lineage>
</organism>
<dbReference type="Gene3D" id="3.90.180.10">
    <property type="entry name" value="Medium-chain alcohol dehydrogenases, catalytic domain"/>
    <property type="match status" value="1"/>
</dbReference>
<dbReference type="SMART" id="SM01119">
    <property type="entry name" value="D-ser_dehydrat"/>
    <property type="match status" value="1"/>
</dbReference>
<evidence type="ECO:0000256" key="4">
    <source>
        <dbReference type="ARBA" id="ARBA00023002"/>
    </source>
</evidence>
<dbReference type="PANTHER" id="PTHR28004">
    <property type="entry name" value="ZGC:162816-RELATED"/>
    <property type="match status" value="1"/>
</dbReference>
<dbReference type="SUPFAM" id="SSF50129">
    <property type="entry name" value="GroES-like"/>
    <property type="match status" value="1"/>
</dbReference>
<comment type="similarity">
    <text evidence="2">Belongs to the zinc-containing alcohol dehydrogenase family.</text>
</comment>
<evidence type="ECO:0000313" key="8">
    <source>
        <dbReference type="EMBL" id="KAK4497620.1"/>
    </source>
</evidence>
<sequence length="629" mass="68390">MAGQKALLLKEIGKPLELVEDRPIPEPTTGQVQVKVKVASLIPSDQFSRDWGLLVADKLPAVLSKDVMGIVSKTGQGVTSVQVGDRVIHRAEVAAGFVEGGLQEYAITDARLLGKIPSGISDDEAATIPTNLTSVATALFINLGISPPWSPDRKTEIPQAILIVGGGSACGQFATELSKLAGISKIVVVGGDEANLKARGATHFIDRHAEDAGMISRIREIVGDDLLSAFDTVNPGQGIQVALSALSRKETGKVARLVPAGPLEGVEIYGHQVIDVLGNDFVRHPVIEALWQHTDAKQQRTFRWLDMVEDYDPDPRQFIGKHKLSLPSPSLCISLPIVKNNAAQLHDNISKAGVTMRAHLKTNKTTEVTRIMLGNVSKKVAISTLPEAQGLKSLIADGTVNDVPKADDVFQIMWAIPISPSVLPALDQLSRNVTLHLMVDHIDQIDILARYTRLLSTSEPWSLFVKLDLGSKRAGVRPDSSQLPALMEAIESRTTIYNDLQQLATGTITRKDLAMTVIAEVCSVYEDRKEVLINAGVLALTREPGDIPGLACVRGTEHEGWIVDRVSQEHGILVYAGSKESLVEGACKIGDKLELDVQHTCIVGAMYRWHFITDEDGIVRDVYIPWKWW</sequence>
<name>A0ABR0E8R2_ZASCE</name>
<dbReference type="Gene3D" id="2.40.37.20">
    <property type="entry name" value="D-serine dehydratase-like domain"/>
    <property type="match status" value="1"/>
</dbReference>
<dbReference type="InterPro" id="IPR029066">
    <property type="entry name" value="PLP-binding_barrel"/>
</dbReference>
<feature type="domain" description="Enoyl reductase (ER)" evidence="6">
    <location>
        <begin position="13"/>
        <end position="356"/>
    </location>
</feature>
<evidence type="ECO:0000259" key="7">
    <source>
        <dbReference type="SMART" id="SM01119"/>
    </source>
</evidence>
<dbReference type="SUPFAM" id="SSF51735">
    <property type="entry name" value="NAD(P)-binding Rossmann-fold domains"/>
    <property type="match status" value="1"/>
</dbReference>
<dbReference type="PANTHER" id="PTHR28004:SF2">
    <property type="entry name" value="D-SERINE DEHYDRATASE"/>
    <property type="match status" value="1"/>
</dbReference>
<evidence type="ECO:0000256" key="1">
    <source>
        <dbReference type="ARBA" id="ARBA00005323"/>
    </source>
</evidence>
<dbReference type="CDD" id="cd08249">
    <property type="entry name" value="enoyl_reductase_like"/>
    <property type="match status" value="1"/>
</dbReference>
<proteinExistence type="inferred from homology"/>
<dbReference type="InterPro" id="IPR001608">
    <property type="entry name" value="Ala_racemase_N"/>
</dbReference>
<dbReference type="InterPro" id="IPR026956">
    <property type="entry name" value="D-ser_dehydrat-like_dom"/>
</dbReference>
<accession>A0ABR0E8R2</accession>
<dbReference type="SUPFAM" id="SSF51419">
    <property type="entry name" value="PLP-binding barrel"/>
    <property type="match status" value="1"/>
</dbReference>
<dbReference type="Pfam" id="PF08240">
    <property type="entry name" value="ADH_N"/>
    <property type="match status" value="1"/>
</dbReference>
<dbReference type="InterPro" id="IPR051466">
    <property type="entry name" value="D-amino_acid_metab_enzyme"/>
</dbReference>
<dbReference type="InterPro" id="IPR042208">
    <property type="entry name" value="D-ser_dehydrat-like_sf"/>
</dbReference>
<evidence type="ECO:0000313" key="9">
    <source>
        <dbReference type="Proteomes" id="UP001305779"/>
    </source>
</evidence>
<keyword evidence="4" id="KW-0560">Oxidoreductase</keyword>
<dbReference type="InterPro" id="IPR013154">
    <property type="entry name" value="ADH-like_N"/>
</dbReference>
<dbReference type="InterPro" id="IPR020843">
    <property type="entry name" value="ER"/>
</dbReference>
<comment type="similarity">
    <text evidence="1">Belongs to the DSD1 family.</text>
</comment>
<dbReference type="SMART" id="SM00829">
    <property type="entry name" value="PKS_ER"/>
    <property type="match status" value="1"/>
</dbReference>
<evidence type="ECO:0000256" key="3">
    <source>
        <dbReference type="ARBA" id="ARBA00011245"/>
    </source>
</evidence>
<dbReference type="InterPro" id="IPR036291">
    <property type="entry name" value="NAD(P)-bd_dom_sf"/>
</dbReference>
<protein>
    <recommendedName>
        <fullName evidence="10">Enoyl reductase (ER) domain-containing protein</fullName>
    </recommendedName>
</protein>
<evidence type="ECO:0000259" key="6">
    <source>
        <dbReference type="SMART" id="SM00829"/>
    </source>
</evidence>
<evidence type="ECO:0000256" key="2">
    <source>
        <dbReference type="ARBA" id="ARBA00008072"/>
    </source>
</evidence>
<dbReference type="Gene3D" id="3.20.20.10">
    <property type="entry name" value="Alanine racemase"/>
    <property type="match status" value="1"/>
</dbReference>
<dbReference type="Proteomes" id="UP001305779">
    <property type="component" value="Unassembled WGS sequence"/>
</dbReference>
<keyword evidence="5" id="KW-0456">Lyase</keyword>
<comment type="caution">
    <text evidence="8">The sequence shown here is derived from an EMBL/GenBank/DDBJ whole genome shotgun (WGS) entry which is preliminary data.</text>
</comment>
<dbReference type="EMBL" id="JAXOVC010000008">
    <property type="protein sequence ID" value="KAK4497620.1"/>
    <property type="molecule type" value="Genomic_DNA"/>
</dbReference>
<dbReference type="Pfam" id="PF01168">
    <property type="entry name" value="Ala_racemase_N"/>
    <property type="match status" value="1"/>
</dbReference>
<keyword evidence="9" id="KW-1185">Reference proteome</keyword>